<dbReference type="RefSeq" id="WP_308459968.1">
    <property type="nucleotide sequence ID" value="NZ_JAJEPS010000017.1"/>
</dbReference>
<keyword evidence="3" id="KW-1185">Reference proteome</keyword>
<proteinExistence type="predicted"/>
<name>A0AAE3A7B3_9FIRM</name>
<gene>
    <name evidence="2" type="ORF">LKD36_13980</name>
</gene>
<comment type="caution">
    <text evidence="2">The sequence shown here is derived from an EMBL/GenBank/DDBJ whole genome shotgun (WGS) entry which is preliminary data.</text>
</comment>
<dbReference type="GO" id="GO:0030313">
    <property type="term" value="C:cell envelope"/>
    <property type="evidence" value="ECO:0007669"/>
    <property type="project" value="UniProtKB-SubCell"/>
</dbReference>
<organism evidence="2 3">
    <name type="scientific">Hominiventricola filiformis</name>
    <dbReference type="NCBI Taxonomy" id="2885352"/>
    <lineage>
        <taxon>Bacteria</taxon>
        <taxon>Bacillati</taxon>
        <taxon>Bacillota</taxon>
        <taxon>Clostridia</taxon>
        <taxon>Lachnospirales</taxon>
        <taxon>Lachnospiraceae</taxon>
        <taxon>Hominiventricola</taxon>
    </lineage>
</organism>
<evidence type="ECO:0000313" key="3">
    <source>
        <dbReference type="Proteomes" id="UP001198220"/>
    </source>
</evidence>
<dbReference type="InterPro" id="IPR042229">
    <property type="entry name" value="Listeria/Bacterioides_rpt_sf"/>
</dbReference>
<protein>
    <submittedName>
        <fullName evidence="2">InlB B-repeat-containing protein</fullName>
    </submittedName>
</protein>
<reference evidence="2 3" key="1">
    <citation type="submission" date="2021-10" db="EMBL/GenBank/DDBJ databases">
        <title>Anaerobic single-cell dispensing facilitates the cultivation of human gut bacteria.</title>
        <authorList>
            <person name="Afrizal A."/>
        </authorList>
    </citation>
    <scope>NUCLEOTIDE SEQUENCE [LARGE SCALE GENOMIC DNA]</scope>
    <source>
        <strain evidence="2 3">CLA-AA-H276</strain>
    </source>
</reference>
<comment type="subcellular location">
    <subcellularLocation>
        <location evidence="1">Cell envelope</location>
    </subcellularLocation>
</comment>
<evidence type="ECO:0000256" key="1">
    <source>
        <dbReference type="ARBA" id="ARBA00004196"/>
    </source>
</evidence>
<sequence length="621" mass="68920">MDAGTASTLNAKVGSTASQATYDLKTVTEQLIKPGDSYVFANKWVINKNETPCDATDTMTVMFAQTDGNLVFDAVNVNVDGQTNVKTDNNIKLTSCWNLVDGQYNLRIENKTTGTLTAKQTEAAVNEIIEINNVSGKDDIEFKKGKWTLKKPVSDLAEGSIKYVNKDGKYYQYRESTITDQNFEKKVTYTYRDDDFTDTKFSNIGTGTATIHPGEEGQTWESILPKDATAARGKFTFAGWSYLLNGAEISETKEINFYDDGAHSLTVKPIWKGTYSYNVNAPADETVTVPKGGSEIVNTNIELPQLNDISGRYTFAGWLGSDNKIYQAGEPYRITEANVTFTAQWKAVPYDLKFVDEDGTVYSEGTADYNTQITWPSKPTKEGYTFRNWIVELDKNEWVKVEHGSKFPMRDQDITFIAQWFINSYKISYDGNGAAMGVPAETVEQNYQTDYTIDTVVPTKTGYTFQGWSDGTTTYQPGAVFKVPARDVVLTAQWKANSHQVKYDGNGGKTSAPESKSADYNSNVSVAAGLEKDGYLFDGWEQISTGKVLTPGASFVMPDMDETLKAKWKIAYTGIYEAGVYYLIQGQSYILGPGRKAQGDSSTYTANVTIYVPQSGYYTFE</sequence>
<dbReference type="NCBIfam" id="TIGR02543">
    <property type="entry name" value="List_Bact_rpt"/>
    <property type="match status" value="3"/>
</dbReference>
<accession>A0AAE3A7B3</accession>
<dbReference type="EMBL" id="JAJEPS010000017">
    <property type="protein sequence ID" value="MCC2127277.1"/>
    <property type="molecule type" value="Genomic_DNA"/>
</dbReference>
<dbReference type="Pfam" id="PF09479">
    <property type="entry name" value="Flg_new"/>
    <property type="match status" value="3"/>
</dbReference>
<dbReference type="Gene3D" id="2.60.40.4270">
    <property type="entry name" value="Listeria-Bacteroides repeat domain"/>
    <property type="match status" value="3"/>
</dbReference>
<dbReference type="AlphaFoldDB" id="A0AAE3A7B3"/>
<dbReference type="Proteomes" id="UP001198220">
    <property type="component" value="Unassembled WGS sequence"/>
</dbReference>
<dbReference type="InterPro" id="IPR013378">
    <property type="entry name" value="InlB-like_B-rpt"/>
</dbReference>
<evidence type="ECO:0000313" key="2">
    <source>
        <dbReference type="EMBL" id="MCC2127277.1"/>
    </source>
</evidence>